<dbReference type="InParanoid" id="A0A1Q3C5R8"/>
<gene>
    <name evidence="1" type="ORF">CFOL_v3_18912</name>
</gene>
<reference evidence="2" key="1">
    <citation type="submission" date="2016-04" db="EMBL/GenBank/DDBJ databases">
        <title>Cephalotus genome sequencing.</title>
        <authorList>
            <person name="Fukushima K."/>
            <person name="Hasebe M."/>
            <person name="Fang X."/>
        </authorList>
    </citation>
    <scope>NUCLEOTIDE SEQUENCE [LARGE SCALE GENOMIC DNA]</scope>
    <source>
        <strain evidence="2">cv. St1</strain>
    </source>
</reference>
<dbReference type="AlphaFoldDB" id="A0A1Q3C5R8"/>
<dbReference type="EMBL" id="BDDD01001367">
    <property type="protein sequence ID" value="GAV75433.1"/>
    <property type="molecule type" value="Genomic_DNA"/>
</dbReference>
<keyword evidence="2" id="KW-1185">Reference proteome</keyword>
<dbReference type="GO" id="GO:0006508">
    <property type="term" value="P:proteolysis"/>
    <property type="evidence" value="ECO:0007669"/>
    <property type="project" value="UniProtKB-KW"/>
</dbReference>
<keyword evidence="1" id="KW-0378">Hydrolase</keyword>
<comment type="caution">
    <text evidence="1">The sequence shown here is derived from an EMBL/GenBank/DDBJ whole genome shotgun (WGS) entry which is preliminary data.</text>
</comment>
<dbReference type="InterPro" id="IPR021109">
    <property type="entry name" value="Peptidase_aspartic_dom_sf"/>
</dbReference>
<dbReference type="OrthoDB" id="1939491at2759"/>
<accession>A0A1Q3C5R8</accession>
<sequence length="103" mass="11051">MYVDIEINGKTSQAMVDTGATRNVVDVKEARRTGTCLTKDTGRLKAVKSKPLATEALAKDVLLKLGQWGGRVNFTVAPMEDFDMVLGLECLTQAKAIPIPAAS</sequence>
<dbReference type="CDD" id="cd00303">
    <property type="entry name" value="retropepsin_like"/>
    <property type="match status" value="1"/>
</dbReference>
<dbReference type="PANTHER" id="PTHR12917">
    <property type="entry name" value="ASPARTYL PROTEASE DDI-RELATED"/>
    <property type="match status" value="1"/>
</dbReference>
<organism evidence="1 2">
    <name type="scientific">Cephalotus follicularis</name>
    <name type="common">Albany pitcher plant</name>
    <dbReference type="NCBI Taxonomy" id="3775"/>
    <lineage>
        <taxon>Eukaryota</taxon>
        <taxon>Viridiplantae</taxon>
        <taxon>Streptophyta</taxon>
        <taxon>Embryophyta</taxon>
        <taxon>Tracheophyta</taxon>
        <taxon>Spermatophyta</taxon>
        <taxon>Magnoliopsida</taxon>
        <taxon>eudicotyledons</taxon>
        <taxon>Gunneridae</taxon>
        <taxon>Pentapetalae</taxon>
        <taxon>rosids</taxon>
        <taxon>fabids</taxon>
        <taxon>Oxalidales</taxon>
        <taxon>Cephalotaceae</taxon>
        <taxon>Cephalotus</taxon>
    </lineage>
</organism>
<dbReference type="InterPro" id="IPR001969">
    <property type="entry name" value="Aspartic_peptidase_AS"/>
</dbReference>
<evidence type="ECO:0000313" key="2">
    <source>
        <dbReference type="Proteomes" id="UP000187406"/>
    </source>
</evidence>
<dbReference type="PANTHER" id="PTHR12917:SF18">
    <property type="entry name" value="DNA DAMAGE-INDUCIBLE PROTEIN 1-LIKE"/>
    <property type="match status" value="1"/>
</dbReference>
<name>A0A1Q3C5R8_CEPFO</name>
<evidence type="ECO:0000313" key="1">
    <source>
        <dbReference type="EMBL" id="GAV75433.1"/>
    </source>
</evidence>
<dbReference type="Proteomes" id="UP000187406">
    <property type="component" value="Unassembled WGS sequence"/>
</dbReference>
<dbReference type="PROSITE" id="PS00141">
    <property type="entry name" value="ASP_PROTEASE"/>
    <property type="match status" value="1"/>
</dbReference>
<dbReference type="Gene3D" id="2.40.70.10">
    <property type="entry name" value="Acid Proteases"/>
    <property type="match status" value="1"/>
</dbReference>
<keyword evidence="1" id="KW-0645">Protease</keyword>
<dbReference type="GO" id="GO:0004190">
    <property type="term" value="F:aspartic-type endopeptidase activity"/>
    <property type="evidence" value="ECO:0007669"/>
    <property type="project" value="InterPro"/>
</dbReference>
<dbReference type="SUPFAM" id="SSF50630">
    <property type="entry name" value="Acid proteases"/>
    <property type="match status" value="1"/>
</dbReference>
<protein>
    <submittedName>
        <fullName evidence="1">Asp_protease domain-containing protein</fullName>
    </submittedName>
</protein>
<proteinExistence type="predicted"/>
<dbReference type="Pfam" id="PF13975">
    <property type="entry name" value="gag-asp_proteas"/>
    <property type="match status" value="1"/>
</dbReference>